<protein>
    <recommendedName>
        <fullName evidence="1">N-acetyltransferase domain-containing protein</fullName>
    </recommendedName>
</protein>
<gene>
    <name evidence="2" type="ORF">SAMN03080599_01086</name>
</gene>
<dbReference type="STRING" id="1120920.SAMN03080599_01086"/>
<dbReference type="PROSITE" id="PS51186">
    <property type="entry name" value="GNAT"/>
    <property type="match status" value="1"/>
</dbReference>
<feature type="domain" description="N-acetyltransferase" evidence="1">
    <location>
        <begin position="137"/>
        <end position="274"/>
    </location>
</feature>
<keyword evidence="3" id="KW-1185">Reference proteome</keyword>
<evidence type="ECO:0000313" key="3">
    <source>
        <dbReference type="Proteomes" id="UP000199208"/>
    </source>
</evidence>
<dbReference type="GO" id="GO:0016747">
    <property type="term" value="F:acyltransferase activity, transferring groups other than amino-acyl groups"/>
    <property type="evidence" value="ECO:0007669"/>
    <property type="project" value="InterPro"/>
</dbReference>
<organism evidence="2 3">
    <name type="scientific">Acidaminobacter hydrogenoformans DSM 2784</name>
    <dbReference type="NCBI Taxonomy" id="1120920"/>
    <lineage>
        <taxon>Bacteria</taxon>
        <taxon>Bacillati</taxon>
        <taxon>Bacillota</taxon>
        <taxon>Clostridia</taxon>
        <taxon>Peptostreptococcales</taxon>
        <taxon>Acidaminobacteraceae</taxon>
        <taxon>Acidaminobacter</taxon>
    </lineage>
</organism>
<dbReference type="AlphaFoldDB" id="A0A1G5RW35"/>
<sequence>MTTFNSNYFLELADQNLAAAILHRNSHAPHGSVAKKDQSIMFNIGIDNMDGHLNGVLCLGQTVSGTGTGPEPEALFNEAKTFFGKDKRGFVIWVRDHADFELETYLKGRGYKPLREPGSTGMMIQKPIEMPVSGDGIEIKKVMGSQEAADYAAVVRDAFDKSEAVAREMFGSLGSVVAENVGAWVVYGNHRPKAGAMMVASGEAAGIYYVGTVADERGKGLGALATVAATNGGFELGAKCVVLQASIAGEKVYRRLGYEAITHYRWYLIPAEDL</sequence>
<evidence type="ECO:0000259" key="1">
    <source>
        <dbReference type="PROSITE" id="PS51186"/>
    </source>
</evidence>
<reference evidence="2 3" key="1">
    <citation type="submission" date="2016-10" db="EMBL/GenBank/DDBJ databases">
        <authorList>
            <person name="de Groot N.N."/>
        </authorList>
    </citation>
    <scope>NUCLEOTIDE SEQUENCE [LARGE SCALE GENOMIC DNA]</scope>
    <source>
        <strain evidence="2 3">DSM 2784</strain>
    </source>
</reference>
<dbReference type="EMBL" id="FMWL01000004">
    <property type="protein sequence ID" value="SCZ78127.1"/>
    <property type="molecule type" value="Genomic_DNA"/>
</dbReference>
<accession>A0A1G5RW35</accession>
<name>A0A1G5RW35_9FIRM</name>
<proteinExistence type="predicted"/>
<dbReference type="Gene3D" id="3.40.630.30">
    <property type="match status" value="1"/>
</dbReference>
<dbReference type="InterPro" id="IPR000182">
    <property type="entry name" value="GNAT_dom"/>
</dbReference>
<evidence type="ECO:0000313" key="2">
    <source>
        <dbReference type="EMBL" id="SCZ78127.1"/>
    </source>
</evidence>
<dbReference type="Proteomes" id="UP000199208">
    <property type="component" value="Unassembled WGS sequence"/>
</dbReference>
<dbReference type="InterPro" id="IPR016181">
    <property type="entry name" value="Acyl_CoA_acyltransferase"/>
</dbReference>
<dbReference type="SUPFAM" id="SSF55729">
    <property type="entry name" value="Acyl-CoA N-acyltransferases (Nat)"/>
    <property type="match status" value="1"/>
</dbReference>